<dbReference type="PROSITE" id="PS00211">
    <property type="entry name" value="ABC_TRANSPORTER_1"/>
    <property type="match status" value="1"/>
</dbReference>
<evidence type="ECO:0000313" key="4">
    <source>
        <dbReference type="EMBL" id="MPM75505.1"/>
    </source>
</evidence>
<dbReference type="PANTHER" id="PTHR43394">
    <property type="entry name" value="ATP-DEPENDENT PERMEASE MDL1, MITOCHONDRIAL"/>
    <property type="match status" value="1"/>
</dbReference>
<evidence type="ECO:0000256" key="1">
    <source>
        <dbReference type="ARBA" id="ARBA00022741"/>
    </source>
</evidence>
<dbReference type="Pfam" id="PF00005">
    <property type="entry name" value="ABC_tran"/>
    <property type="match status" value="1"/>
</dbReference>
<dbReference type="InterPro" id="IPR003439">
    <property type="entry name" value="ABC_transporter-like_ATP-bd"/>
</dbReference>
<evidence type="ECO:0000259" key="3">
    <source>
        <dbReference type="PROSITE" id="PS50893"/>
    </source>
</evidence>
<comment type="caution">
    <text evidence="4">The sequence shown here is derived from an EMBL/GenBank/DDBJ whole genome shotgun (WGS) entry which is preliminary data.</text>
</comment>
<keyword evidence="1" id="KW-0547">Nucleotide-binding</keyword>
<dbReference type="Gene3D" id="3.40.50.300">
    <property type="entry name" value="P-loop containing nucleotide triphosphate hydrolases"/>
    <property type="match status" value="1"/>
</dbReference>
<dbReference type="InterPro" id="IPR027417">
    <property type="entry name" value="P-loop_NTPase"/>
</dbReference>
<dbReference type="GO" id="GO:0015421">
    <property type="term" value="F:ABC-type oligopeptide transporter activity"/>
    <property type="evidence" value="ECO:0007669"/>
    <property type="project" value="TreeGrafter"/>
</dbReference>
<dbReference type="EC" id="3.6.3.-" evidence="4"/>
<dbReference type="EMBL" id="VSSQ01026668">
    <property type="protein sequence ID" value="MPM75505.1"/>
    <property type="molecule type" value="Genomic_DNA"/>
</dbReference>
<keyword evidence="2 4" id="KW-0067">ATP-binding</keyword>
<feature type="domain" description="ABC transporter" evidence="3">
    <location>
        <begin position="2"/>
        <end position="209"/>
    </location>
</feature>
<dbReference type="PROSITE" id="PS50893">
    <property type="entry name" value="ABC_TRANSPORTER_2"/>
    <property type="match status" value="1"/>
</dbReference>
<dbReference type="SUPFAM" id="SSF52540">
    <property type="entry name" value="P-loop containing nucleoside triphosphate hydrolases"/>
    <property type="match status" value="1"/>
</dbReference>
<accession>A0A645CF23</accession>
<keyword evidence="4" id="KW-0378">Hydrolase</keyword>
<dbReference type="InterPro" id="IPR017871">
    <property type="entry name" value="ABC_transporter-like_CS"/>
</dbReference>
<dbReference type="SMART" id="SM00382">
    <property type="entry name" value="AAA"/>
    <property type="match status" value="1"/>
</dbReference>
<dbReference type="InterPro" id="IPR039421">
    <property type="entry name" value="Type_1_exporter"/>
</dbReference>
<dbReference type="AlphaFoldDB" id="A0A645CF23"/>
<protein>
    <submittedName>
        <fullName evidence="4">Lipid A export ATP-binding/permease protein MsbA</fullName>
        <ecNumber evidence="4">3.6.3.-</ecNumber>
    </submittedName>
</protein>
<dbReference type="PANTHER" id="PTHR43394:SF1">
    <property type="entry name" value="ATP-BINDING CASSETTE SUB-FAMILY B MEMBER 10, MITOCHONDRIAL"/>
    <property type="match status" value="1"/>
</dbReference>
<dbReference type="InterPro" id="IPR003593">
    <property type="entry name" value="AAA+_ATPase"/>
</dbReference>
<evidence type="ECO:0000256" key="2">
    <source>
        <dbReference type="ARBA" id="ARBA00022840"/>
    </source>
</evidence>
<dbReference type="GO" id="GO:0005524">
    <property type="term" value="F:ATP binding"/>
    <property type="evidence" value="ECO:0007669"/>
    <property type="project" value="UniProtKB-KW"/>
</dbReference>
<organism evidence="4">
    <name type="scientific">bioreactor metagenome</name>
    <dbReference type="NCBI Taxonomy" id="1076179"/>
    <lineage>
        <taxon>unclassified sequences</taxon>
        <taxon>metagenomes</taxon>
        <taxon>ecological metagenomes</taxon>
    </lineage>
</organism>
<sequence length="216" mass="24314">MVGLNGAGKTTFIKLLARLYEPTEGEILLNGVNVKEYDYEEYMKLLSVVFQDFKLMAFTVKENIALEHHEKIEDNKVLGALSKAGLEEDIEKLPLGIKTSIYKSFDEKGIEFSGGQAQKIAIARAIFKDAPIVILDEPTAALDPLAEFEIYSKFNELIGDKTTIYISHRLSSCKFCDRIAVFHKGELIQVGTHEELINQSGSQYELMYSAQAQYYV</sequence>
<reference evidence="4" key="1">
    <citation type="submission" date="2019-08" db="EMBL/GenBank/DDBJ databases">
        <authorList>
            <person name="Kucharzyk K."/>
            <person name="Murdoch R.W."/>
            <person name="Higgins S."/>
            <person name="Loffler F."/>
        </authorList>
    </citation>
    <scope>NUCLEOTIDE SEQUENCE</scope>
</reference>
<proteinExistence type="predicted"/>
<name>A0A645CF23_9ZZZZ</name>
<dbReference type="GO" id="GO:0016887">
    <property type="term" value="F:ATP hydrolysis activity"/>
    <property type="evidence" value="ECO:0007669"/>
    <property type="project" value="InterPro"/>
</dbReference>
<gene>
    <name evidence="4" type="primary">msbA_24</name>
    <name evidence="4" type="ORF">SDC9_122498</name>
</gene>